<protein>
    <submittedName>
        <fullName evidence="1">Uncharacterized protein</fullName>
    </submittedName>
</protein>
<dbReference type="AlphaFoldDB" id="X1J9F9"/>
<dbReference type="EMBL" id="BARU01027532">
    <property type="protein sequence ID" value="GAH74984.1"/>
    <property type="molecule type" value="Genomic_DNA"/>
</dbReference>
<proteinExistence type="predicted"/>
<evidence type="ECO:0000313" key="1">
    <source>
        <dbReference type="EMBL" id="GAH74984.1"/>
    </source>
</evidence>
<feature type="non-terminal residue" evidence="1">
    <location>
        <position position="40"/>
    </location>
</feature>
<reference evidence="1" key="1">
    <citation type="journal article" date="2014" name="Front. Microbiol.">
        <title>High frequency of phylogenetically diverse reductive dehalogenase-homologous genes in deep subseafloor sedimentary metagenomes.</title>
        <authorList>
            <person name="Kawai M."/>
            <person name="Futagami T."/>
            <person name="Toyoda A."/>
            <person name="Takaki Y."/>
            <person name="Nishi S."/>
            <person name="Hori S."/>
            <person name="Arai W."/>
            <person name="Tsubouchi T."/>
            <person name="Morono Y."/>
            <person name="Uchiyama I."/>
            <person name="Ito T."/>
            <person name="Fujiyama A."/>
            <person name="Inagaki F."/>
            <person name="Takami H."/>
        </authorList>
    </citation>
    <scope>NUCLEOTIDE SEQUENCE</scope>
    <source>
        <strain evidence="1">Expedition CK06-06</strain>
    </source>
</reference>
<sequence>MSESVKETEMELSNLGQLLKSKMELVEVESEQIKSLKKEI</sequence>
<accession>X1J9F9</accession>
<gene>
    <name evidence="1" type="ORF">S03H2_44071</name>
</gene>
<organism evidence="1">
    <name type="scientific">marine sediment metagenome</name>
    <dbReference type="NCBI Taxonomy" id="412755"/>
    <lineage>
        <taxon>unclassified sequences</taxon>
        <taxon>metagenomes</taxon>
        <taxon>ecological metagenomes</taxon>
    </lineage>
</organism>
<name>X1J9F9_9ZZZZ</name>
<comment type="caution">
    <text evidence="1">The sequence shown here is derived from an EMBL/GenBank/DDBJ whole genome shotgun (WGS) entry which is preliminary data.</text>
</comment>